<keyword evidence="2 6" id="KW-0732">Signal</keyword>
<evidence type="ECO:0000256" key="3">
    <source>
        <dbReference type="ARBA" id="ARBA00022737"/>
    </source>
</evidence>
<gene>
    <name evidence="9" type="ORF">CUNI_LOCUS20704</name>
</gene>
<evidence type="ECO:0000256" key="1">
    <source>
        <dbReference type="ARBA" id="ARBA00022614"/>
    </source>
</evidence>
<keyword evidence="5" id="KW-0472">Membrane</keyword>
<feature type="compositionally biased region" description="Polar residues" evidence="4">
    <location>
        <begin position="769"/>
        <end position="778"/>
    </location>
</feature>
<dbReference type="Proteomes" id="UP000678393">
    <property type="component" value="Unassembled WGS sequence"/>
</dbReference>
<keyword evidence="1" id="KW-0433">Leucine-rich repeat</keyword>
<evidence type="ECO:0000256" key="5">
    <source>
        <dbReference type="SAM" id="Phobius"/>
    </source>
</evidence>
<feature type="domain" description="LRRCT" evidence="8">
    <location>
        <begin position="615"/>
        <end position="672"/>
    </location>
</feature>
<dbReference type="InterPro" id="IPR003591">
    <property type="entry name" value="Leu-rich_rpt_typical-subtyp"/>
</dbReference>
<evidence type="ECO:0000256" key="2">
    <source>
        <dbReference type="ARBA" id="ARBA00022729"/>
    </source>
</evidence>
<organism evidence="9 10">
    <name type="scientific">Candidula unifasciata</name>
    <dbReference type="NCBI Taxonomy" id="100452"/>
    <lineage>
        <taxon>Eukaryota</taxon>
        <taxon>Metazoa</taxon>
        <taxon>Spiralia</taxon>
        <taxon>Lophotrochozoa</taxon>
        <taxon>Mollusca</taxon>
        <taxon>Gastropoda</taxon>
        <taxon>Heterobranchia</taxon>
        <taxon>Euthyneura</taxon>
        <taxon>Panpulmonata</taxon>
        <taxon>Eupulmonata</taxon>
        <taxon>Stylommatophora</taxon>
        <taxon>Helicina</taxon>
        <taxon>Helicoidea</taxon>
        <taxon>Geomitridae</taxon>
        <taxon>Candidula</taxon>
    </lineage>
</organism>
<dbReference type="Pfam" id="PF13855">
    <property type="entry name" value="LRR_8"/>
    <property type="match status" value="4"/>
</dbReference>
<feature type="chain" id="PRO_5035913449" description="LRRCT domain-containing protein" evidence="6">
    <location>
        <begin position="20"/>
        <end position="1066"/>
    </location>
</feature>
<evidence type="ECO:0000256" key="4">
    <source>
        <dbReference type="SAM" id="MobiDB-lite"/>
    </source>
</evidence>
<proteinExistence type="predicted"/>
<feature type="signal peptide" evidence="6">
    <location>
        <begin position="1"/>
        <end position="19"/>
    </location>
</feature>
<comment type="caution">
    <text evidence="9">The sequence shown here is derived from an EMBL/GenBank/DDBJ whole genome shotgun (WGS) entry which is preliminary data.</text>
</comment>
<dbReference type="SMART" id="SM00082">
    <property type="entry name" value="LRRCT"/>
    <property type="match status" value="1"/>
</dbReference>
<keyword evidence="3" id="KW-0677">Repeat</keyword>
<dbReference type="InterPro" id="IPR000483">
    <property type="entry name" value="Cys-rich_flank_reg_C"/>
</dbReference>
<dbReference type="InterPro" id="IPR001611">
    <property type="entry name" value="Leu-rich_rpt"/>
</dbReference>
<feature type="compositionally biased region" description="Basic and acidic residues" evidence="4">
    <location>
        <begin position="779"/>
        <end position="860"/>
    </location>
</feature>
<dbReference type="SMART" id="SM00013">
    <property type="entry name" value="LRRNT"/>
    <property type="match status" value="1"/>
</dbReference>
<dbReference type="PANTHER" id="PTHR24369:SF210">
    <property type="entry name" value="CHAOPTIN-RELATED"/>
    <property type="match status" value="1"/>
</dbReference>
<evidence type="ECO:0000256" key="6">
    <source>
        <dbReference type="SAM" id="SignalP"/>
    </source>
</evidence>
<protein>
    <recommendedName>
        <fullName evidence="11">LRRCT domain-containing protein</fullName>
    </recommendedName>
</protein>
<dbReference type="GO" id="GO:0005886">
    <property type="term" value="C:plasma membrane"/>
    <property type="evidence" value="ECO:0007669"/>
    <property type="project" value="TreeGrafter"/>
</dbReference>
<feature type="region of interest" description="Disordered" evidence="4">
    <location>
        <begin position="904"/>
        <end position="928"/>
    </location>
</feature>
<evidence type="ECO:0000259" key="7">
    <source>
        <dbReference type="SMART" id="SM00013"/>
    </source>
</evidence>
<feature type="region of interest" description="Disordered" evidence="4">
    <location>
        <begin position="744"/>
        <end position="880"/>
    </location>
</feature>
<keyword evidence="5" id="KW-1133">Transmembrane helix</keyword>
<dbReference type="InterPro" id="IPR000372">
    <property type="entry name" value="LRRNT"/>
</dbReference>
<dbReference type="EMBL" id="CAJHNH020007957">
    <property type="protein sequence ID" value="CAG5135146.1"/>
    <property type="molecule type" value="Genomic_DNA"/>
</dbReference>
<keyword evidence="5" id="KW-0812">Transmembrane</keyword>
<reference evidence="9" key="1">
    <citation type="submission" date="2021-04" db="EMBL/GenBank/DDBJ databases">
        <authorList>
            <consortium name="Molecular Ecology Group"/>
        </authorList>
    </citation>
    <scope>NUCLEOTIDE SEQUENCE</scope>
</reference>
<feature type="domain" description="LRRNT" evidence="7">
    <location>
        <begin position="21"/>
        <end position="55"/>
    </location>
</feature>
<dbReference type="SUPFAM" id="SSF52058">
    <property type="entry name" value="L domain-like"/>
    <property type="match status" value="2"/>
</dbReference>
<dbReference type="PROSITE" id="PS51450">
    <property type="entry name" value="LRR"/>
    <property type="match status" value="5"/>
</dbReference>
<sequence length="1066" mass="121466">MARFQIMLWFYLCIFKIIASDCPRPCTCSGAHNLTVVCSNLKLAALPVTSASTVTLDLSNNSLGPIINTSFVQMRNLTSIDLSSNGLTRLLGCTFSGMLQLITVRLRNNRLTALPDSLFADSNKLEFLDVSFNRLTEIPDLTFRNTPDLKFLDVSNNLISQLKLGAGFQVPKRIQSIDVSHNPIETIPSTSLETTSGWEIVSRAISLAYCRLSSIEDGALASIPNLNHVDLSGNSGLSLASIGALVKSLESKGLERLSIAFMNLTTIDALFSDTTELPLKFLNLSFNYITDLPAGLFANAKNIRVLDLSGNLISAITDGFSDLVHLEALNISSNRLESFQGQPVTHLSNLQTVDVSSNRLRDSSRVDFSSLEHLKHLNARNNYLNAANLPTGTSNLQHLDYSYNRISEFRGLEDATMLEIVDFSNNQLHTLPGLLFKGARYLKLVNFSSNHITTLDQGAFLPQSSIVIDLSYNFLRELQYSNLLATQRLYIRHNNLTDINSHAFYGMTGLAELDLSQNRLSSLHVDLLDHGNGLRHLNLSHNWLDNIDGFTLFRNLELLTTLDLGYNHISSLNESFFLPLYEVKTVSLRNNRLRNIIPDTFKELKVIEQLDLSDNPFDCSCEGLDFRDWLKQTKLPILGLYDMNSSAYHCHTPHERAGFHVTQWSTEEFECDKSILYIIAFCSTFVLLTALGLAGAGLYRLIRNWRRQKAEVKRAASEIEDEKIQRAKKVDFVRLSNSRLVDEKKVGNHKKTEYTDRRNGYVPWPGGAQKSQQRGRSTGTKDTDKERILPDDNTAGEERESSEGRYYEKLKRREWADEDAEKQRRRDRNERPHKQSAADDEAENIRDRNDERPGGQRARESSSQQRYFHSTGRIPSNYDDFARGEQLERERLLHADPRFREGPYIISSANPFPSRWEPPGPWQEHEDRSSRYYVKPRGDGQQTDSNTPVSLMDRDIIKHGRVFRPRDRSSSQYIHHQPLEVHFNHDGEPKRYQRGHREVPQQTHNRRQRSYSYHYLPEEYLLDSHYEPDLGRRQYESVEPQGRPVGVGHRALSQPYLGQEDASVWL</sequence>
<evidence type="ECO:0000313" key="10">
    <source>
        <dbReference type="Proteomes" id="UP000678393"/>
    </source>
</evidence>
<dbReference type="PANTHER" id="PTHR24369">
    <property type="entry name" value="ANTIGEN BSP, PUTATIVE-RELATED"/>
    <property type="match status" value="1"/>
</dbReference>
<evidence type="ECO:0000313" key="9">
    <source>
        <dbReference type="EMBL" id="CAG5135146.1"/>
    </source>
</evidence>
<name>A0A8S4A824_9EUPU</name>
<keyword evidence="10" id="KW-1185">Reference proteome</keyword>
<accession>A0A8S4A824</accession>
<dbReference type="AlphaFoldDB" id="A0A8S4A824"/>
<evidence type="ECO:0000259" key="8">
    <source>
        <dbReference type="SMART" id="SM00082"/>
    </source>
</evidence>
<dbReference type="Gene3D" id="3.80.10.10">
    <property type="entry name" value="Ribonuclease Inhibitor"/>
    <property type="match status" value="5"/>
</dbReference>
<dbReference type="InterPro" id="IPR050541">
    <property type="entry name" value="LRR_TM_domain-containing"/>
</dbReference>
<evidence type="ECO:0008006" key="11">
    <source>
        <dbReference type="Google" id="ProtNLM"/>
    </source>
</evidence>
<dbReference type="SMART" id="SM00369">
    <property type="entry name" value="LRR_TYP"/>
    <property type="match status" value="15"/>
</dbReference>
<dbReference type="SMART" id="SM00365">
    <property type="entry name" value="LRR_SD22"/>
    <property type="match status" value="10"/>
</dbReference>
<dbReference type="SMART" id="SM00364">
    <property type="entry name" value="LRR_BAC"/>
    <property type="match status" value="9"/>
</dbReference>
<dbReference type="OrthoDB" id="6156376at2759"/>
<feature type="compositionally biased region" description="Basic and acidic residues" evidence="4">
    <location>
        <begin position="744"/>
        <end position="759"/>
    </location>
</feature>
<feature type="transmembrane region" description="Helical" evidence="5">
    <location>
        <begin position="675"/>
        <end position="699"/>
    </location>
</feature>
<dbReference type="InterPro" id="IPR032675">
    <property type="entry name" value="LRR_dom_sf"/>
</dbReference>